<keyword evidence="4" id="KW-0479">Metal-binding</keyword>
<comment type="cofactor">
    <cofactor evidence="1">
        <name>Mg(2+)</name>
        <dbReference type="ChEBI" id="CHEBI:18420"/>
    </cofactor>
</comment>
<evidence type="ECO:0000256" key="6">
    <source>
        <dbReference type="ARBA" id="ARBA00022842"/>
    </source>
</evidence>
<dbReference type="CDD" id="cd18746">
    <property type="entry name" value="PIN_VapC4-5_FitB-like"/>
    <property type="match status" value="1"/>
</dbReference>
<organism evidence="9 10">
    <name type="scientific">Melaminivora suipulveris</name>
    <dbReference type="NCBI Taxonomy" id="2109913"/>
    <lineage>
        <taxon>Bacteria</taxon>
        <taxon>Pseudomonadati</taxon>
        <taxon>Pseudomonadota</taxon>
        <taxon>Betaproteobacteria</taxon>
        <taxon>Burkholderiales</taxon>
        <taxon>Comamonadaceae</taxon>
        <taxon>Melaminivora</taxon>
    </lineage>
</organism>
<gene>
    <name evidence="9" type="ORF">C6568_15470</name>
</gene>
<dbReference type="EMBL" id="CP027667">
    <property type="protein sequence ID" value="AVO50485.1"/>
    <property type="molecule type" value="Genomic_DNA"/>
</dbReference>
<dbReference type="PANTHER" id="PTHR33653:SF1">
    <property type="entry name" value="RIBONUCLEASE VAPC2"/>
    <property type="match status" value="1"/>
</dbReference>
<evidence type="ECO:0000256" key="2">
    <source>
        <dbReference type="ARBA" id="ARBA00022649"/>
    </source>
</evidence>
<evidence type="ECO:0000256" key="3">
    <source>
        <dbReference type="ARBA" id="ARBA00022722"/>
    </source>
</evidence>
<evidence type="ECO:0000313" key="10">
    <source>
        <dbReference type="Proteomes" id="UP000237925"/>
    </source>
</evidence>
<dbReference type="GO" id="GO:0004518">
    <property type="term" value="F:nuclease activity"/>
    <property type="evidence" value="ECO:0007669"/>
    <property type="project" value="UniProtKB-KW"/>
</dbReference>
<dbReference type="InterPro" id="IPR002716">
    <property type="entry name" value="PIN_dom"/>
</dbReference>
<feature type="domain" description="PIN" evidence="8">
    <location>
        <begin position="2"/>
        <end position="120"/>
    </location>
</feature>
<name>A0A2R3QFD6_9BURK</name>
<dbReference type="Gene3D" id="3.40.50.1010">
    <property type="entry name" value="5'-nuclease"/>
    <property type="match status" value="1"/>
</dbReference>
<dbReference type="KEGG" id="mela:C6568_15470"/>
<keyword evidence="6" id="KW-0460">Magnesium</keyword>
<keyword evidence="2" id="KW-1277">Toxin-antitoxin system</keyword>
<dbReference type="InterPro" id="IPR050556">
    <property type="entry name" value="Type_II_TA_system_RNase"/>
</dbReference>
<proteinExistence type="inferred from homology"/>
<evidence type="ECO:0000313" key="9">
    <source>
        <dbReference type="EMBL" id="AVO50485.1"/>
    </source>
</evidence>
<keyword evidence="10" id="KW-1185">Reference proteome</keyword>
<evidence type="ECO:0000256" key="4">
    <source>
        <dbReference type="ARBA" id="ARBA00022723"/>
    </source>
</evidence>
<evidence type="ECO:0000256" key="5">
    <source>
        <dbReference type="ARBA" id="ARBA00022801"/>
    </source>
</evidence>
<dbReference type="SUPFAM" id="SSF88723">
    <property type="entry name" value="PIN domain-like"/>
    <property type="match status" value="1"/>
</dbReference>
<comment type="similarity">
    <text evidence="7">Belongs to the PINc/VapC protein family.</text>
</comment>
<dbReference type="RefSeq" id="WP_106684936.1">
    <property type="nucleotide sequence ID" value="NZ_CP027667.1"/>
</dbReference>
<evidence type="ECO:0000256" key="7">
    <source>
        <dbReference type="ARBA" id="ARBA00038093"/>
    </source>
</evidence>
<keyword evidence="3" id="KW-0540">Nuclease</keyword>
<keyword evidence="5" id="KW-0378">Hydrolase</keyword>
<protein>
    <submittedName>
        <fullName evidence="9">VapC toxin family PIN domain ribonuclease</fullName>
    </submittedName>
</protein>
<sequence length="143" mass="15756">MYLLDTNVLSELRPGKPQASPAVRAWAASVPHGLHFISAITVLEQEIGVLLMERRDPRQGAALRAWWGAVRQAFEPRTLSYGGVQAVVNASMHVPDKKSFRDSMIAATALTHGFVLVTRNVADFAGIRNLRLLDPWRAEEAPS</sequence>
<accession>A0A2R3QFD6</accession>
<dbReference type="OrthoDB" id="9804823at2"/>
<dbReference type="GO" id="GO:0016787">
    <property type="term" value="F:hydrolase activity"/>
    <property type="evidence" value="ECO:0007669"/>
    <property type="project" value="UniProtKB-KW"/>
</dbReference>
<dbReference type="Pfam" id="PF01850">
    <property type="entry name" value="PIN"/>
    <property type="match status" value="1"/>
</dbReference>
<dbReference type="Proteomes" id="UP000237925">
    <property type="component" value="Chromosome"/>
</dbReference>
<evidence type="ECO:0000256" key="1">
    <source>
        <dbReference type="ARBA" id="ARBA00001946"/>
    </source>
</evidence>
<reference evidence="9 10" key="1">
    <citation type="submission" date="2018-03" db="EMBL/GenBank/DDBJ databases">
        <title>Genome sequencing of Melaminivora sp.</title>
        <authorList>
            <person name="Kim S.-J."/>
            <person name="Heo J."/>
            <person name="Ahn J.-H."/>
            <person name="Kwon S.-W."/>
        </authorList>
    </citation>
    <scope>NUCLEOTIDE SEQUENCE [LARGE SCALE GENOMIC DNA]</scope>
    <source>
        <strain evidence="9 10">SC2-9</strain>
    </source>
</reference>
<dbReference type="PANTHER" id="PTHR33653">
    <property type="entry name" value="RIBONUCLEASE VAPC2"/>
    <property type="match status" value="1"/>
</dbReference>
<dbReference type="AlphaFoldDB" id="A0A2R3QFD6"/>
<dbReference type="GO" id="GO:0046872">
    <property type="term" value="F:metal ion binding"/>
    <property type="evidence" value="ECO:0007669"/>
    <property type="project" value="UniProtKB-KW"/>
</dbReference>
<dbReference type="InterPro" id="IPR029060">
    <property type="entry name" value="PIN-like_dom_sf"/>
</dbReference>
<evidence type="ECO:0000259" key="8">
    <source>
        <dbReference type="Pfam" id="PF01850"/>
    </source>
</evidence>